<proteinExistence type="predicted"/>
<feature type="compositionally biased region" description="Pro residues" evidence="2">
    <location>
        <begin position="191"/>
        <end position="205"/>
    </location>
</feature>
<keyword evidence="1" id="KW-0802">TPR repeat</keyword>
<evidence type="ECO:0008006" key="5">
    <source>
        <dbReference type="Google" id="ProtNLM"/>
    </source>
</evidence>
<organism evidence="3 4">
    <name type="scientific">Candidatus Ozemobacter sibiricus</name>
    <dbReference type="NCBI Taxonomy" id="2268124"/>
    <lineage>
        <taxon>Bacteria</taxon>
        <taxon>Candidatus Ozemobacteria</taxon>
        <taxon>Candidatus Ozemobacterales</taxon>
        <taxon>Candidatus Ozemobacteraceae</taxon>
        <taxon>Candidatus Ozemobacter</taxon>
    </lineage>
</organism>
<evidence type="ECO:0000256" key="1">
    <source>
        <dbReference type="PROSITE-ProRule" id="PRU00339"/>
    </source>
</evidence>
<accession>A0A367ZLL5</accession>
<name>A0A367ZLL5_9BACT</name>
<feature type="repeat" description="TPR" evidence="1">
    <location>
        <begin position="333"/>
        <end position="366"/>
    </location>
</feature>
<dbReference type="PANTHER" id="PTHR12558">
    <property type="entry name" value="CELL DIVISION CYCLE 16,23,27"/>
    <property type="match status" value="1"/>
</dbReference>
<sequence length="582" mass="64816">MPRTLSRDLLWAGLAVLVALVVVGGGGPALAQFDNTNILVEEAVNHIYQQRYQQAHAALKKAFEQNPRHPGVHFNLGRLFELTGNFSEALKEYQLAASLDPSHVAARRGVARCTVELKRRRGIEQAEVLEQAAREITSTQGTRSPSVLPASRRPPAPPVAPPLSPPVPPAPPTRVPAPLVTQSGASVAARPTPPAAPLSLPPMPASPDLSGAETNLPPLPATGREPGRDLAFNEEESRAEGLIERGEYAKAYDLLEGLLNANPDNPRVLFLLGKLFSLKGELFNGIKYLEEAIKVDERMYQAYYLLAQSYSRVNLLDDAIRNYLTYFRVRPQAGVAVEIARVYERMGRQDQAREFYAKANAMNPGNPNLQVHLTQSESDVANDLYLRANHAFTTNDFAGAATLFEQALASRGLDPTYRRDAERKVQAARLRARVQEEQARPAAEGFQQTRATYGTINLLYHQLADISFKTKFTGPVVAEWRAYVARRFTRYGQDFLVMIKVLNRDEQERSGREQTDFRLNPTFTNQPVFLLVAPRGAFPPFIEKGKFITFTGRTEWRFYDVLNDLGQSMKLPAFEFISAYPS</sequence>
<gene>
    <name evidence="3" type="ORF">OZSIB_0547</name>
</gene>
<dbReference type="PROSITE" id="PS50005">
    <property type="entry name" value="TPR"/>
    <property type="match status" value="2"/>
</dbReference>
<feature type="compositionally biased region" description="Pro residues" evidence="2">
    <location>
        <begin position="152"/>
        <end position="175"/>
    </location>
</feature>
<feature type="compositionally biased region" description="Low complexity" evidence="2">
    <location>
        <begin position="176"/>
        <end position="190"/>
    </location>
</feature>
<reference evidence="3 4" key="1">
    <citation type="submission" date="2018-05" db="EMBL/GenBank/DDBJ databases">
        <title>A metagenomic window into the 2 km-deep terrestrial subsurface aquifer revealed taxonomically and functionally diverse microbial community comprising novel uncultured bacterial lineages.</title>
        <authorList>
            <person name="Kadnikov V.V."/>
            <person name="Mardanov A.V."/>
            <person name="Beletsky A.V."/>
            <person name="Banks D."/>
            <person name="Pimenov N.V."/>
            <person name="Frank Y.A."/>
            <person name="Karnachuk O.V."/>
            <person name="Ravin N.V."/>
        </authorList>
    </citation>
    <scope>NUCLEOTIDE SEQUENCE [LARGE SCALE GENOMIC DNA]</scope>
    <source>
        <strain evidence="3">BY5</strain>
    </source>
</reference>
<dbReference type="SMART" id="SM00028">
    <property type="entry name" value="TPR"/>
    <property type="match status" value="5"/>
</dbReference>
<dbReference type="InterPro" id="IPR011990">
    <property type="entry name" value="TPR-like_helical_dom_sf"/>
</dbReference>
<dbReference type="SUPFAM" id="SSF48452">
    <property type="entry name" value="TPR-like"/>
    <property type="match status" value="1"/>
</dbReference>
<dbReference type="AlphaFoldDB" id="A0A367ZLL5"/>
<dbReference type="Proteomes" id="UP000252355">
    <property type="component" value="Unassembled WGS sequence"/>
</dbReference>
<evidence type="ECO:0000313" key="4">
    <source>
        <dbReference type="Proteomes" id="UP000252355"/>
    </source>
</evidence>
<dbReference type="InterPro" id="IPR019734">
    <property type="entry name" value="TPR_rpt"/>
</dbReference>
<comment type="caution">
    <text evidence="3">The sequence shown here is derived from an EMBL/GenBank/DDBJ whole genome shotgun (WGS) entry which is preliminary data.</text>
</comment>
<feature type="repeat" description="TPR" evidence="1">
    <location>
        <begin position="70"/>
        <end position="103"/>
    </location>
</feature>
<dbReference type="Pfam" id="PF13432">
    <property type="entry name" value="TPR_16"/>
    <property type="match status" value="2"/>
</dbReference>
<dbReference type="EMBL" id="QOQW01000017">
    <property type="protein sequence ID" value="RCK78996.1"/>
    <property type="molecule type" value="Genomic_DNA"/>
</dbReference>
<dbReference type="PANTHER" id="PTHR12558:SF13">
    <property type="entry name" value="CELL DIVISION CYCLE PROTEIN 27 HOMOLOG"/>
    <property type="match status" value="1"/>
</dbReference>
<evidence type="ECO:0000256" key="2">
    <source>
        <dbReference type="SAM" id="MobiDB-lite"/>
    </source>
</evidence>
<protein>
    <recommendedName>
        <fullName evidence="5">Tetratricopeptide repeat protein</fullName>
    </recommendedName>
</protein>
<evidence type="ECO:0000313" key="3">
    <source>
        <dbReference type="EMBL" id="RCK78996.1"/>
    </source>
</evidence>
<dbReference type="Gene3D" id="1.25.40.10">
    <property type="entry name" value="Tetratricopeptide repeat domain"/>
    <property type="match status" value="2"/>
</dbReference>
<feature type="region of interest" description="Disordered" evidence="2">
    <location>
        <begin position="134"/>
        <end position="237"/>
    </location>
</feature>